<dbReference type="EMBL" id="CP002219">
    <property type="protein sequence ID" value="ADQ08225.1"/>
    <property type="molecule type" value="Genomic_DNA"/>
</dbReference>
<dbReference type="KEGG" id="chd:Calhy_2534"/>
<evidence type="ECO:0000256" key="1">
    <source>
        <dbReference type="SAM" id="SignalP"/>
    </source>
</evidence>
<name>E4QAC1_CALH1</name>
<dbReference type="HOGENOM" id="CLU_303988_0_0_9"/>
<sequence length="978" mass="113004">MKIKTKKVINIIVILALLTNLCISNTAVVYADTNSATAQISNVQVTTTKTAGRTVTYKINSINPDELSKVINDFNSKYGYLDVEDTIIIEFPGDYLFNLINDCLLYEFDITNYTSSMSQYSHEVLDKKYGAMKTSISSTSLYSFMRYKKSNGKYRYVYVDPRSPFNFYIEDKDFYKYFKVKEDSMFSSSDAKHIFYSKDFFSLNPIGQYFFNRLKIAPISGYSFIYQGKMYICGLEPAYNFFKEFLSKPAENIDDLPFEPIESAEGFKVIIANALYKTRICDTETSLELGNIWDGQIPYLIQTLKDIRQKAKEMTKGCKDLVDVGFRLERFFYTEVKYDYKWLEEGVSAVKAEKIKSDSEWNTEKGKKYAWAKSSIMKIWNYRYGICQDYARLAEVLGFYMGLNTLYADSNDLNHAWYVHDIYGLHWSSDTLGTTTDHILTPVTILTIGHQMDNKPVISEFLEWHTTRGFINLLKTNRSFAEKLFKKLVDNYRILSTYSPEVFLNDDYNYRIYDINGKWAPNSFTQDLWRREALFVLFPKYKEPPKKVTSIEQVFKDLDSRNMNDYEVRNYYILLQDLFKKEPKSLEEGRQVPIDILRKILNYVTVKTGKEYNSLKVNDDLELRYIDKLDSYVVLDPNILVCNKVYYTYISYVFPYVDLYFLVKPVYKKEGIAYGIYVGKLPKSGDLNSIDNKFIEDYIKNIPIYRANLAESDLAFKTFTVEDEPVVDKFDIVVREGDTFKINVSQKYGLPNTKFKFISVSKESMDKLLQGKISEASSQVSEIKYLGNSTFKALEPGIVKIIPVYEDEQLLLDLGKTLLMFSPDNKSNYSSSEWLNNHFAFRQDCGIIDILGNSYRTTWGFTNEEKIANSTWFYTIHPFDDEARRLFTTFPAMSIKVKVLPSPKAYFKTSKIIAKVGAVITLPIATTGSGAKYKIVVSNPNIVEIKNNNSVRIKSKGIVKLTIINSNGSKSECIVEVK</sequence>
<protein>
    <submittedName>
        <fullName evidence="2">Uncharacterized protein</fullName>
    </submittedName>
</protein>
<proteinExistence type="predicted"/>
<feature type="signal peptide" evidence="1">
    <location>
        <begin position="1"/>
        <end position="31"/>
    </location>
</feature>
<accession>E4QAC1</accession>
<gene>
    <name evidence="2" type="ordered locus">Calhy_2534</name>
</gene>
<dbReference type="Proteomes" id="UP000006890">
    <property type="component" value="Chromosome"/>
</dbReference>
<reference key="1">
    <citation type="submission" date="2010-09" db="EMBL/GenBank/DDBJ databases">
        <title>Complete sequence of Caldicellulosiruptor hydrothermalis 108.</title>
        <authorList>
            <consortium name="US DOE Joint Genome Institute"/>
            <person name="Lucas S."/>
            <person name="Copeland A."/>
            <person name="Lapidus A."/>
            <person name="Cheng J.-F."/>
            <person name="Bruce D."/>
            <person name="Goodwin L."/>
            <person name="Pitluck S."/>
            <person name="Davenport K."/>
            <person name="Detter J.C."/>
            <person name="Han C."/>
            <person name="Tapia R."/>
            <person name="Land M."/>
            <person name="Hauser L."/>
            <person name="Chang Y.-J."/>
            <person name="Jeffries C."/>
            <person name="Kyrpides N."/>
            <person name="Ivanova N."/>
            <person name="Mikhailova N."/>
            <person name="Blumer-Schuette S.E."/>
            <person name="Kelly R.M."/>
            <person name="Woyke T."/>
        </authorList>
    </citation>
    <scope>NUCLEOTIDE SEQUENCE</scope>
    <source>
        <strain>108</strain>
    </source>
</reference>
<reference evidence="2 3" key="2">
    <citation type="journal article" date="2011" name="J. Bacteriol.">
        <title>Complete genome sequences for the anaerobic, extremely thermophilic plant biomass-degrading bacteria Caldicellulosiruptor hydrothermalis, Caldicellulosiruptor kristjanssonii, Caldicellulosiruptor kronotskyensis, Caldicellulosiruptor owensenis, and Caldicellulosiruptor lactoaceticus.</title>
        <authorList>
            <person name="Blumer-Schuette S.E."/>
            <person name="Ozdemir I."/>
            <person name="Mistry D."/>
            <person name="Lucas S."/>
            <person name="Lapidus A."/>
            <person name="Cheng J.F."/>
            <person name="Goodwin L.A."/>
            <person name="Pitluck S."/>
            <person name="Land M.L."/>
            <person name="Hauser L.J."/>
            <person name="Woyke T."/>
            <person name="Mikhailova N."/>
            <person name="Pati A."/>
            <person name="Kyrpides N.C."/>
            <person name="Ivanova N."/>
            <person name="Detter J.C."/>
            <person name="Walston-Davenport K."/>
            <person name="Han S."/>
            <person name="Adams M.W."/>
            <person name="Kelly R.M."/>
        </authorList>
    </citation>
    <scope>NUCLEOTIDE SEQUENCE [LARGE SCALE GENOMIC DNA]</scope>
    <source>
        <strain evidence="3">DSM 18901 / VKM B-2411 / 108</strain>
    </source>
</reference>
<dbReference type="AlphaFoldDB" id="E4QAC1"/>
<dbReference type="OrthoDB" id="1817605at2"/>
<dbReference type="RefSeq" id="WP_013404361.1">
    <property type="nucleotide sequence ID" value="NC_014652.1"/>
</dbReference>
<evidence type="ECO:0000313" key="3">
    <source>
        <dbReference type="Proteomes" id="UP000006890"/>
    </source>
</evidence>
<evidence type="ECO:0000313" key="2">
    <source>
        <dbReference type="EMBL" id="ADQ08225.1"/>
    </source>
</evidence>
<keyword evidence="3" id="KW-1185">Reference proteome</keyword>
<keyword evidence="1" id="KW-0732">Signal</keyword>
<feature type="chain" id="PRO_5003187926" evidence="1">
    <location>
        <begin position="32"/>
        <end position="978"/>
    </location>
</feature>
<organism evidence="2 3">
    <name type="scientific">Caldicellulosiruptor hydrothermalis (strain DSM 18901 / VKM B-2411 / 108)</name>
    <dbReference type="NCBI Taxonomy" id="632292"/>
    <lineage>
        <taxon>Bacteria</taxon>
        <taxon>Bacillati</taxon>
        <taxon>Bacillota</taxon>
        <taxon>Bacillota incertae sedis</taxon>
        <taxon>Caldicellulosiruptorales</taxon>
        <taxon>Caldicellulosiruptoraceae</taxon>
        <taxon>Caldicellulosiruptor</taxon>
    </lineage>
</organism>